<proteinExistence type="inferred from homology"/>
<dbReference type="EMBL" id="JAATJC010000001">
    <property type="protein sequence ID" value="NJC05929.1"/>
    <property type="molecule type" value="Genomic_DNA"/>
</dbReference>
<comment type="function">
    <text evidence="1">Involved in the assembly of lipopolysaccharide (LPS) at the surface of the outer membrane.</text>
</comment>
<reference evidence="4 5" key="1">
    <citation type="submission" date="2020-03" db="EMBL/GenBank/DDBJ databases">
        <title>Genomic Encyclopedia of Type Strains, Phase IV (KMG-IV): sequencing the most valuable type-strain genomes for metagenomic binning, comparative biology and taxonomic classification.</title>
        <authorList>
            <person name="Goeker M."/>
        </authorList>
    </citation>
    <scope>NUCLEOTIDE SEQUENCE [LARGE SCALE GENOMIC DNA]</scope>
    <source>
        <strain evidence="4 5">DSM 16846</strain>
    </source>
</reference>
<feature type="chain" id="PRO_5031656884" description="LPS-assembly protein LptD" evidence="1">
    <location>
        <begin position="24"/>
        <end position="759"/>
    </location>
</feature>
<dbReference type="InterPro" id="IPR007543">
    <property type="entry name" value="LptD_C"/>
</dbReference>
<accession>A0A7X5Y6F2</accession>
<keyword evidence="5" id="KW-1185">Reference proteome</keyword>
<feature type="signal peptide" evidence="1">
    <location>
        <begin position="1"/>
        <end position="23"/>
    </location>
</feature>
<dbReference type="GO" id="GO:0009279">
    <property type="term" value="C:cell outer membrane"/>
    <property type="evidence" value="ECO:0007669"/>
    <property type="project" value="UniProtKB-SubCell"/>
</dbReference>
<dbReference type="PANTHER" id="PTHR30189:SF1">
    <property type="entry name" value="LPS-ASSEMBLY PROTEIN LPTD"/>
    <property type="match status" value="1"/>
</dbReference>
<dbReference type="Proteomes" id="UP000558192">
    <property type="component" value="Unassembled WGS sequence"/>
</dbReference>
<dbReference type="InterPro" id="IPR050218">
    <property type="entry name" value="LptD"/>
</dbReference>
<comment type="similarity">
    <text evidence="1">Belongs to the LptD family.</text>
</comment>
<dbReference type="PANTHER" id="PTHR30189">
    <property type="entry name" value="LPS-ASSEMBLY PROTEIN"/>
    <property type="match status" value="1"/>
</dbReference>
<dbReference type="GO" id="GO:1990351">
    <property type="term" value="C:transporter complex"/>
    <property type="evidence" value="ECO:0007669"/>
    <property type="project" value="TreeGrafter"/>
</dbReference>
<comment type="subunit">
    <text evidence="1">Component of the lipopolysaccharide transport and assembly complex.</text>
</comment>
<feature type="region of interest" description="Disordered" evidence="2">
    <location>
        <begin position="28"/>
        <end position="51"/>
    </location>
</feature>
<comment type="subcellular location">
    <subcellularLocation>
        <location evidence="1">Cell outer membrane</location>
    </subcellularLocation>
</comment>
<sequence length="759" mass="85020" precursor="true">MRYGVTAWTALPLVLALGAPAAAQQGGIAPSVSQAQPLPAGPQPPADAQPLANAQPLAAGEEEIAFTADRVEYDNENEVVTAVGQVRVNRQGTFVAADQVRWDRRTGEVVATGNVVVVQPQGDRLISERVVLDDALRDATVENLLVVLESGGRLAADRATRTGDVTTLDNAVYSPCRIESETGCPRRPSWRILAARVRYDQAAERIRFERGRFELFGVTLPLLPVFSLGTSTGGEGYSGFLLPELRYSRRLGAELSLPYHLRFGPNRDLTVTPHLYTSVVPAIEGRYRELNSLGAFSLGAFVTYGDRSSYDDSRTNRGLRAYFEGNGKLQFDPVWSLTGQLRAATDKDVARFYDVNRDDRYRNFLDLERIDLDSYVSIAGWAFQGVRQNDIQRTIPFALPAIDARIRLSDPVLGGRVELQANSLAVFRREGQDSQRAFAGARWDLRKLTRFGQEILLTGYARGDVYHSDQNELTTAAIYRGEEGWRGRAIAAAAAEVRWPLTGEFLGGIQRLTPRAQLVVTPPTANISLPNEDSRSVDLEDSNLFALNRFPGYDRWEDGSRLTYGLDWSLDRPGWAVTSNIGQSYRLNRDAQIFPNGTGLTDRWSDFVGRTRVKVGRFVDLTHRFRLDKDNFAVRRNEVDLTVGTTETYARIDYLRLNRNVDQSVEDLRDKEELRLAGRWKFHRFWSVFGATVLDLTNTDEDPLTIADGVNAVRHRLSLDYEDDCLSFGISWRRDYERLGDRAEGSTFSFRLSLKGLSR</sequence>
<dbReference type="RefSeq" id="WP_168068799.1">
    <property type="nucleotide sequence ID" value="NZ_JAATJC010000001.1"/>
</dbReference>
<protein>
    <recommendedName>
        <fullName evidence="1">LPS-assembly protein LptD</fullName>
    </recommendedName>
</protein>
<dbReference type="InterPro" id="IPR020889">
    <property type="entry name" value="LipoPS_assembly_LptD"/>
</dbReference>
<evidence type="ECO:0000256" key="1">
    <source>
        <dbReference type="HAMAP-Rule" id="MF_01411"/>
    </source>
</evidence>
<dbReference type="AlphaFoldDB" id="A0A7X5Y6F2"/>
<feature type="compositionally biased region" description="Low complexity" evidence="2">
    <location>
        <begin position="28"/>
        <end position="38"/>
    </location>
</feature>
<keyword evidence="1" id="KW-0998">Cell outer membrane</keyword>
<dbReference type="Gene3D" id="2.60.450.10">
    <property type="entry name" value="Lipopolysaccharide (LPS) transport protein A like domain"/>
    <property type="match status" value="1"/>
</dbReference>
<organism evidence="4 5">
    <name type="scientific">Sphingomonas kaistensis</name>
    <dbReference type="NCBI Taxonomy" id="298708"/>
    <lineage>
        <taxon>Bacteria</taxon>
        <taxon>Pseudomonadati</taxon>
        <taxon>Pseudomonadota</taxon>
        <taxon>Alphaproteobacteria</taxon>
        <taxon>Sphingomonadales</taxon>
        <taxon>Sphingomonadaceae</taxon>
        <taxon>Sphingomonas</taxon>
    </lineage>
</organism>
<comment type="caution">
    <text evidence="1">Lacks conserved residue(s) required for the propagation of feature annotation.</text>
</comment>
<keyword evidence="1" id="KW-0472">Membrane</keyword>
<dbReference type="Pfam" id="PF04453">
    <property type="entry name" value="LptD"/>
    <property type="match status" value="1"/>
</dbReference>
<comment type="caution">
    <text evidence="4">The sequence shown here is derived from an EMBL/GenBank/DDBJ whole genome shotgun (WGS) entry which is preliminary data.</text>
</comment>
<evidence type="ECO:0000313" key="5">
    <source>
        <dbReference type="Proteomes" id="UP000558192"/>
    </source>
</evidence>
<evidence type="ECO:0000313" key="4">
    <source>
        <dbReference type="EMBL" id="NJC05929.1"/>
    </source>
</evidence>
<evidence type="ECO:0000259" key="3">
    <source>
        <dbReference type="Pfam" id="PF04453"/>
    </source>
</evidence>
<feature type="domain" description="LptD C-terminal" evidence="3">
    <location>
        <begin position="320"/>
        <end position="686"/>
    </location>
</feature>
<dbReference type="GO" id="GO:0043165">
    <property type="term" value="P:Gram-negative-bacterium-type cell outer membrane assembly"/>
    <property type="evidence" value="ECO:0007669"/>
    <property type="project" value="UniProtKB-UniRule"/>
</dbReference>
<name>A0A7X5Y6F2_9SPHN</name>
<keyword evidence="1" id="KW-0732">Signal</keyword>
<gene>
    <name evidence="1" type="primary">lptD</name>
    <name evidence="4" type="ORF">GGQ97_001722</name>
</gene>
<evidence type="ECO:0000256" key="2">
    <source>
        <dbReference type="SAM" id="MobiDB-lite"/>
    </source>
</evidence>
<dbReference type="GO" id="GO:0015920">
    <property type="term" value="P:lipopolysaccharide transport"/>
    <property type="evidence" value="ECO:0007669"/>
    <property type="project" value="InterPro"/>
</dbReference>
<dbReference type="HAMAP" id="MF_01411">
    <property type="entry name" value="LPS_assembly_LptD"/>
    <property type="match status" value="1"/>
</dbReference>